<sequence length="1019" mass="113866">MADRLPAHCNYLALGAARLQEIKAITAKLDQCEHGSRVFQNLPRHMQRRAVSSNPRRLPRYLREKHMREGGGNVKPAHRPRRKYRRRPSNLLTEYTRRQRDNVWLETHLWHAKRFHMDREWGYALPHSPTFKGYRAALRAATKSCLMQDVSYLCCIELEGPTENLMFGLSRLLHPADLTTLTDTHTHTGHTWVSLMLYMPDRQPYGAVGEVDVMFHPSSIQTPNTHTHTQKNALTLSEDTQNTSTLSEDTQNTSTLSENTQNTSTLSENTSTLSEDTQNTLTHSENTQNTSTLSENTSTLSEDTQNTSTLAENTQDTLTHSENTQNTQNNTYTHTSTPSENTQNTSTLSEDTQNTHDTHKNTPTLSENTPTLSENTQDTQNTSTLWLWAHPSIHTQVVGILTEVYGLVRCEGVRGVEGSVGGVDECVEGMGGVEESVEYVEESVEGMGGVEGVEEGVECVEGMGGVEECVEGMGGVEECVEGVEESVEPTKHTPPKHNKRNDKNKRKKARETNNTRYKRRNDEEKHTSTNAWTNILGSGRGGGVPREKWVLPLVVRDPRVTLNPKKMPLTEEVVDRDESSNTQPSDWPTDSALYTSILRDQVTLCKESDAAVNRRRGRCLVPGSVLPETDNEERLPILLLARPPTTAATLGYGSGMDVIIPSGWGMNVWMSLLYCGGMAGGRHQAEHLHLEMNTPLTPHLLPDTDAGESHQGRLGTERRARYFGRPPNCRQNYIKLGVQFPFSQPWGELTRSWSTGARRRPDVYVLRDSRSLLRLAQVVSSGGGANDEVCSLTEPGCLVAVRVELCDKGSLEPCAMICLPTEQDLINRERETSDINSDDRRVDGMQEPSHLLGREMGGETGGERETLVIIPGDRRGVDGIQEPLHPDIKAQYRTQLKQEHAKIKGRMQHQRRKARQSVTRNSDIITRTTQQHTLLQLTTQQAVQKVNDDNKEIMEKYSSYNDKVEASWLLDTPDKPTPPRLLDPDQPTPSLRSACSREIGGYVTHGGFTHTLGRVTGVG</sequence>
<dbReference type="PANTHER" id="PTHR22731:SF3">
    <property type="entry name" value="RIBONUCLEASES P_MRP PROTEIN SUBUNIT POP1"/>
    <property type="match status" value="1"/>
</dbReference>
<dbReference type="InterPro" id="IPR012590">
    <property type="entry name" value="POPLD_dom"/>
</dbReference>
<dbReference type="Pfam" id="PF22770">
    <property type="entry name" value="POP1_C"/>
    <property type="match status" value="2"/>
</dbReference>
<evidence type="ECO:0000259" key="6">
    <source>
        <dbReference type="Pfam" id="PF08170"/>
    </source>
</evidence>
<evidence type="ECO:0000313" key="9">
    <source>
        <dbReference type="Proteomes" id="UP001286313"/>
    </source>
</evidence>
<keyword evidence="9" id="KW-1185">Reference proteome</keyword>
<feature type="compositionally biased region" description="Polar residues" evidence="4">
    <location>
        <begin position="236"/>
        <end position="249"/>
    </location>
</feature>
<feature type="domain" description="POP1 C-terminal" evidence="7">
    <location>
        <begin position="876"/>
        <end position="1019"/>
    </location>
</feature>
<evidence type="ECO:0000256" key="3">
    <source>
        <dbReference type="ARBA" id="ARBA00023242"/>
    </source>
</evidence>
<feature type="non-terminal residue" evidence="8">
    <location>
        <position position="1"/>
    </location>
</feature>
<feature type="domain" description="POPLD" evidence="6">
    <location>
        <begin position="655"/>
        <end position="746"/>
    </location>
</feature>
<dbReference type="Pfam" id="PF06978">
    <property type="entry name" value="POP1_N"/>
    <property type="match status" value="2"/>
</dbReference>
<dbReference type="InterPro" id="IPR055079">
    <property type="entry name" value="POP1_C"/>
</dbReference>
<protein>
    <submittedName>
        <fullName evidence="8">Uncharacterized protein</fullName>
    </submittedName>
</protein>
<feature type="compositionally biased region" description="Polar residues" evidence="4">
    <location>
        <begin position="361"/>
        <end position="378"/>
    </location>
</feature>
<dbReference type="PANTHER" id="PTHR22731">
    <property type="entry name" value="RIBONUCLEASES P/MRP PROTEIN SUBUNIT POP1"/>
    <property type="match status" value="1"/>
</dbReference>
<feature type="compositionally biased region" description="Low complexity" evidence="4">
    <location>
        <begin position="284"/>
        <end position="302"/>
    </location>
</feature>
<evidence type="ECO:0000256" key="2">
    <source>
        <dbReference type="ARBA" id="ARBA00022694"/>
    </source>
</evidence>
<keyword evidence="2" id="KW-0819">tRNA processing</keyword>
<dbReference type="Proteomes" id="UP001286313">
    <property type="component" value="Unassembled WGS sequence"/>
</dbReference>
<feature type="compositionally biased region" description="Polar residues" evidence="4">
    <location>
        <begin position="303"/>
        <end position="318"/>
    </location>
</feature>
<dbReference type="InterPro" id="IPR039182">
    <property type="entry name" value="Pop1"/>
</dbReference>
<dbReference type="GO" id="GO:0005655">
    <property type="term" value="C:nucleolar ribonuclease P complex"/>
    <property type="evidence" value="ECO:0007669"/>
    <property type="project" value="InterPro"/>
</dbReference>
<evidence type="ECO:0000256" key="1">
    <source>
        <dbReference type="ARBA" id="ARBA00004123"/>
    </source>
</evidence>
<feature type="region of interest" description="Disordered" evidence="4">
    <location>
        <begin position="971"/>
        <end position="991"/>
    </location>
</feature>
<evidence type="ECO:0000256" key="4">
    <source>
        <dbReference type="SAM" id="MobiDB-lite"/>
    </source>
</evidence>
<feature type="compositionally biased region" description="Low complexity" evidence="4">
    <location>
        <begin position="250"/>
        <end position="275"/>
    </location>
</feature>
<evidence type="ECO:0000259" key="5">
    <source>
        <dbReference type="Pfam" id="PF06978"/>
    </source>
</evidence>
<dbReference type="GO" id="GO:0001682">
    <property type="term" value="P:tRNA 5'-leader removal"/>
    <property type="evidence" value="ECO:0007669"/>
    <property type="project" value="InterPro"/>
</dbReference>
<feature type="domain" description="Pop1 N-terminal" evidence="5">
    <location>
        <begin position="90"/>
        <end position="160"/>
    </location>
</feature>
<dbReference type="InterPro" id="IPR009723">
    <property type="entry name" value="Pop1_N"/>
</dbReference>
<reference evidence="8" key="1">
    <citation type="submission" date="2023-10" db="EMBL/GenBank/DDBJ databases">
        <title>Genome assemblies of two species of porcelain crab, Petrolisthes cinctipes and Petrolisthes manimaculis (Anomura: Porcellanidae).</title>
        <authorList>
            <person name="Angst P."/>
        </authorList>
    </citation>
    <scope>NUCLEOTIDE SEQUENCE</scope>
    <source>
        <strain evidence="8">PB745_01</strain>
        <tissue evidence="8">Gill</tissue>
    </source>
</reference>
<dbReference type="GO" id="GO:0000172">
    <property type="term" value="C:ribonuclease MRP complex"/>
    <property type="evidence" value="ECO:0007669"/>
    <property type="project" value="InterPro"/>
</dbReference>
<dbReference type="EMBL" id="JAWQEG010007059">
    <property type="protein sequence ID" value="KAK3853189.1"/>
    <property type="molecule type" value="Genomic_DNA"/>
</dbReference>
<keyword evidence="3" id="KW-0539">Nucleus</keyword>
<proteinExistence type="predicted"/>
<organism evidence="8 9">
    <name type="scientific">Petrolisthes cinctipes</name>
    <name type="common">Flat porcelain crab</name>
    <dbReference type="NCBI Taxonomy" id="88211"/>
    <lineage>
        <taxon>Eukaryota</taxon>
        <taxon>Metazoa</taxon>
        <taxon>Ecdysozoa</taxon>
        <taxon>Arthropoda</taxon>
        <taxon>Crustacea</taxon>
        <taxon>Multicrustacea</taxon>
        <taxon>Malacostraca</taxon>
        <taxon>Eumalacostraca</taxon>
        <taxon>Eucarida</taxon>
        <taxon>Decapoda</taxon>
        <taxon>Pleocyemata</taxon>
        <taxon>Anomura</taxon>
        <taxon>Galatheoidea</taxon>
        <taxon>Porcellanidae</taxon>
        <taxon>Petrolisthes</taxon>
    </lineage>
</organism>
<feature type="domain" description="POP1 C-terminal" evidence="7">
    <location>
        <begin position="797"/>
        <end position="849"/>
    </location>
</feature>
<evidence type="ECO:0000313" key="8">
    <source>
        <dbReference type="EMBL" id="KAK3853189.1"/>
    </source>
</evidence>
<feature type="compositionally biased region" description="Low complexity" evidence="4">
    <location>
        <begin position="320"/>
        <end position="337"/>
    </location>
</feature>
<name>A0AAE1BPY8_PETCI</name>
<gene>
    <name evidence="8" type="ORF">Pcinc_040257</name>
</gene>
<dbReference type="AlphaFoldDB" id="A0AAE1BPY8"/>
<feature type="compositionally biased region" description="Basic residues" evidence="4">
    <location>
        <begin position="493"/>
        <end position="509"/>
    </location>
</feature>
<comment type="subcellular location">
    <subcellularLocation>
        <location evidence="1">Nucleus</location>
    </subcellularLocation>
</comment>
<feature type="region of interest" description="Disordered" evidence="4">
    <location>
        <begin position="236"/>
        <end position="378"/>
    </location>
</feature>
<feature type="compositionally biased region" description="Polar residues" evidence="4">
    <location>
        <begin position="338"/>
        <end position="352"/>
    </location>
</feature>
<accession>A0AAE1BPY8</accession>
<feature type="domain" description="Pop1 N-terminal" evidence="5">
    <location>
        <begin position="16"/>
        <end position="85"/>
    </location>
</feature>
<comment type="caution">
    <text evidence="8">The sequence shown here is derived from an EMBL/GenBank/DDBJ whole genome shotgun (WGS) entry which is preliminary data.</text>
</comment>
<feature type="region of interest" description="Disordered" evidence="4">
    <location>
        <begin position="482"/>
        <end position="543"/>
    </location>
</feature>
<dbReference type="Pfam" id="PF08170">
    <property type="entry name" value="POPLD"/>
    <property type="match status" value="1"/>
</dbReference>
<evidence type="ECO:0000259" key="7">
    <source>
        <dbReference type="Pfam" id="PF22770"/>
    </source>
</evidence>